<accession>A0ABS1G9S2</accession>
<evidence type="ECO:0000313" key="3">
    <source>
        <dbReference type="Proteomes" id="UP000760407"/>
    </source>
</evidence>
<dbReference type="Pfam" id="PF08238">
    <property type="entry name" value="Sel1"/>
    <property type="match status" value="3"/>
</dbReference>
<evidence type="ECO:0000313" key="2">
    <source>
        <dbReference type="EMBL" id="MBK2301551.1"/>
    </source>
</evidence>
<dbReference type="EMBL" id="JACTSG010000001">
    <property type="protein sequence ID" value="MBK2301551.1"/>
    <property type="molecule type" value="Genomic_DNA"/>
</dbReference>
<sequence>MNKFKKTNHSVLRCGISKILVSSTLILISINAFADMSDCVNATKAENWQEAIRYCKPLIQENDDALALLANAYSQSENGMQAQKYFQIYIDKNKNNPTNPKAYSNYVSSLGNYYYFGEDGAKKDIKKGLKYITKGAQLGNFYNSNDGELPKLNTAVSYKWFEIASINGSQKAKSNVFLRNINVLKEQVPYCIAMGQQLVAESYINGEAGLPKSDNQAKNYLIQAIELYKESKQPSEDELKYCPPQKGLDLASAEKLLEKIK</sequence>
<keyword evidence="3" id="KW-1185">Reference proteome</keyword>
<dbReference type="RefSeq" id="WP_200165589.1">
    <property type="nucleotide sequence ID" value="NZ_JACTSG010000001.1"/>
</dbReference>
<keyword evidence="1" id="KW-0732">Signal</keyword>
<feature type="chain" id="PRO_5045322676" evidence="1">
    <location>
        <begin position="35"/>
        <end position="261"/>
    </location>
</feature>
<organism evidence="2 3">
    <name type="scientific">Francisella philomiragia</name>
    <dbReference type="NCBI Taxonomy" id="28110"/>
    <lineage>
        <taxon>Bacteria</taxon>
        <taxon>Pseudomonadati</taxon>
        <taxon>Pseudomonadota</taxon>
        <taxon>Gammaproteobacteria</taxon>
        <taxon>Thiotrichales</taxon>
        <taxon>Francisellaceae</taxon>
        <taxon>Francisella</taxon>
    </lineage>
</organism>
<protein>
    <submittedName>
        <fullName evidence="2">Sel1 repeat family protein</fullName>
    </submittedName>
</protein>
<gene>
    <name evidence="2" type="ORF">IBE52_01350</name>
</gene>
<name>A0ABS1G9S2_9GAMM</name>
<proteinExistence type="predicted"/>
<dbReference type="Gene3D" id="1.25.40.10">
    <property type="entry name" value="Tetratricopeptide repeat domain"/>
    <property type="match status" value="1"/>
</dbReference>
<dbReference type="Proteomes" id="UP000760407">
    <property type="component" value="Unassembled WGS sequence"/>
</dbReference>
<evidence type="ECO:0000256" key="1">
    <source>
        <dbReference type="SAM" id="SignalP"/>
    </source>
</evidence>
<comment type="caution">
    <text evidence="2">The sequence shown here is derived from an EMBL/GenBank/DDBJ whole genome shotgun (WGS) entry which is preliminary data.</text>
</comment>
<dbReference type="SUPFAM" id="SSF81901">
    <property type="entry name" value="HCP-like"/>
    <property type="match status" value="1"/>
</dbReference>
<dbReference type="InterPro" id="IPR006597">
    <property type="entry name" value="Sel1-like"/>
</dbReference>
<reference evidence="2 3" key="1">
    <citation type="submission" date="2020-08" db="EMBL/GenBank/DDBJ databases">
        <title>Comparative genomics of Francisella species.</title>
        <authorList>
            <person name="Sahl J."/>
            <person name="Sjodin A."/>
            <person name="Wagner D."/>
            <person name="Forsman M."/>
        </authorList>
    </citation>
    <scope>NUCLEOTIDE SEQUENCE [LARGE SCALE GENOMIC DNA]</scope>
    <source>
        <strain evidence="2 3">F1093</strain>
    </source>
</reference>
<dbReference type="InterPro" id="IPR011990">
    <property type="entry name" value="TPR-like_helical_dom_sf"/>
</dbReference>
<feature type="signal peptide" evidence="1">
    <location>
        <begin position="1"/>
        <end position="34"/>
    </location>
</feature>
<dbReference type="SMART" id="SM00671">
    <property type="entry name" value="SEL1"/>
    <property type="match status" value="2"/>
</dbReference>